<dbReference type="Gene3D" id="3.90.1200.10">
    <property type="match status" value="1"/>
</dbReference>
<dbReference type="EMBL" id="JAADJZ010000028">
    <property type="protein sequence ID" value="KAF2866274.1"/>
    <property type="molecule type" value="Genomic_DNA"/>
</dbReference>
<name>A0A7C8HZH4_9PLEO</name>
<evidence type="ECO:0000313" key="2">
    <source>
        <dbReference type="EMBL" id="KAF2866274.1"/>
    </source>
</evidence>
<dbReference type="AlphaFoldDB" id="A0A7C8HZH4"/>
<reference evidence="2 3" key="1">
    <citation type="submission" date="2020-01" db="EMBL/GenBank/DDBJ databases">
        <authorList>
            <consortium name="DOE Joint Genome Institute"/>
            <person name="Haridas S."/>
            <person name="Albert R."/>
            <person name="Binder M."/>
            <person name="Bloem J."/>
            <person name="Labutti K."/>
            <person name="Salamov A."/>
            <person name="Andreopoulos B."/>
            <person name="Baker S.E."/>
            <person name="Barry K."/>
            <person name="Bills G."/>
            <person name="Bluhm B.H."/>
            <person name="Cannon C."/>
            <person name="Castanera R."/>
            <person name="Culley D.E."/>
            <person name="Daum C."/>
            <person name="Ezra D."/>
            <person name="Gonzalez J.B."/>
            <person name="Henrissat B."/>
            <person name="Kuo A."/>
            <person name="Liang C."/>
            <person name="Lipzen A."/>
            <person name="Lutzoni F."/>
            <person name="Magnuson J."/>
            <person name="Mondo S."/>
            <person name="Nolan M."/>
            <person name="Ohm R."/>
            <person name="Pangilinan J."/>
            <person name="Park H.-J.H."/>
            <person name="Ramirez L."/>
            <person name="Alfaro M."/>
            <person name="Sun H."/>
            <person name="Tritt A."/>
            <person name="Yoshinaga Y."/>
            <person name="Zwiers L.-H.L."/>
            <person name="Turgeon B.G."/>
            <person name="Goodwin S.B."/>
            <person name="Spatafora J.W."/>
            <person name="Crous P.W."/>
            <person name="Grigoriev I.V."/>
        </authorList>
    </citation>
    <scope>NUCLEOTIDE SEQUENCE [LARGE SCALE GENOMIC DNA]</scope>
    <source>
        <strain evidence="2 3">CBS 611.86</strain>
    </source>
</reference>
<comment type="caution">
    <text evidence="2">The sequence shown here is derived from an EMBL/GenBank/DDBJ whole genome shotgun (WGS) entry which is preliminary data.</text>
</comment>
<gene>
    <name evidence="2" type="ORF">BDV95DRAFT_611737</name>
</gene>
<protein>
    <submittedName>
        <fullName evidence="2">Kinase-like domain-containing protein</fullName>
    </submittedName>
</protein>
<evidence type="ECO:0000259" key="1">
    <source>
        <dbReference type="Pfam" id="PF01636"/>
    </source>
</evidence>
<proteinExistence type="predicted"/>
<evidence type="ECO:0000313" key="3">
    <source>
        <dbReference type="Proteomes" id="UP000481861"/>
    </source>
</evidence>
<dbReference type="OrthoDB" id="10003767at2759"/>
<sequence length="573" mass="65896">MAPWPTALRILGRSKFSTHSCRCYHDSYHSVTATPGNGKANTEYQRELYQYTSGRWLYNERLRLSERRLKFDVEELKKVAAQAVNRSRADIVNFRKLAEGGFNRVFEIFMNDGFSIIARLPYPSTSPRRLATASEVATLDFARTHGIPTPRVLGYSLDPGPVGSEYILMEKLPGRPIGETWFQLAEQQRLQVLHDVVKLEAKLFNTALPASGSIYYTHDLPPDSPRIEIPGSGGELCVGPYASLRWWFGKREQLDVDRGPHDKSLPVLQAPAEKELAWIRSYARLRFPFDRQYRETFDYEKQDPEKHKQALEDYSKIAPYLPPANPELNVPILRHPDLQPNNIFVADDCTITGLIDWQHSTVLPTFLAGGIPKYFQNYADQESLSFTPPKLPEHFETMDEDDRVEALELYRRRHVHFFYLGFTRRSNRLHWQALQQDKALLKRSVYEHAGNPWEGLSTHLQLDIALVSQNWSKIAQVGPDGTIPPCPVAISEEETRRRLALDESLREVDVEMQRIRDVLGVGVDGWTSNELFEDAKEKAAMIKEEGLAGIEDEPWLRDMSEKHWPFDDFDEDE</sequence>
<dbReference type="Pfam" id="PF01636">
    <property type="entry name" value="APH"/>
    <property type="match status" value="1"/>
</dbReference>
<dbReference type="SUPFAM" id="SSF56112">
    <property type="entry name" value="Protein kinase-like (PK-like)"/>
    <property type="match status" value="1"/>
</dbReference>
<feature type="domain" description="Aminoglycoside phosphotransferase" evidence="1">
    <location>
        <begin position="97"/>
        <end position="362"/>
    </location>
</feature>
<accession>A0A7C8HZH4</accession>
<dbReference type="InterPro" id="IPR011009">
    <property type="entry name" value="Kinase-like_dom_sf"/>
</dbReference>
<keyword evidence="3" id="KW-1185">Reference proteome</keyword>
<dbReference type="Gene3D" id="3.30.200.20">
    <property type="entry name" value="Phosphorylase Kinase, domain 1"/>
    <property type="match status" value="1"/>
</dbReference>
<dbReference type="PANTHER" id="PTHR36091">
    <property type="entry name" value="ALTERED INHERITANCE OF MITOCHONDRIA PROTEIN 9, MITOCHONDRIAL"/>
    <property type="match status" value="1"/>
</dbReference>
<dbReference type="InterPro" id="IPR051035">
    <property type="entry name" value="Mito_inheritance_9"/>
</dbReference>
<dbReference type="GO" id="GO:0016301">
    <property type="term" value="F:kinase activity"/>
    <property type="evidence" value="ECO:0007669"/>
    <property type="project" value="UniProtKB-KW"/>
</dbReference>
<dbReference type="GO" id="GO:0005739">
    <property type="term" value="C:mitochondrion"/>
    <property type="evidence" value="ECO:0007669"/>
    <property type="project" value="TreeGrafter"/>
</dbReference>
<keyword evidence="2" id="KW-0808">Transferase</keyword>
<keyword evidence="2" id="KW-0418">Kinase</keyword>
<dbReference type="PANTHER" id="PTHR36091:SF2">
    <property type="entry name" value="AMINOGLYCOSIDE PHOSPHOTRANSFERASE DOMAIN-CONTAINING PROTEIN"/>
    <property type="match status" value="1"/>
</dbReference>
<dbReference type="InterPro" id="IPR002575">
    <property type="entry name" value="Aminoglycoside_PTrfase"/>
</dbReference>
<dbReference type="Proteomes" id="UP000481861">
    <property type="component" value="Unassembled WGS sequence"/>
</dbReference>
<organism evidence="2 3">
    <name type="scientific">Massariosphaeria phaeospora</name>
    <dbReference type="NCBI Taxonomy" id="100035"/>
    <lineage>
        <taxon>Eukaryota</taxon>
        <taxon>Fungi</taxon>
        <taxon>Dikarya</taxon>
        <taxon>Ascomycota</taxon>
        <taxon>Pezizomycotina</taxon>
        <taxon>Dothideomycetes</taxon>
        <taxon>Pleosporomycetidae</taxon>
        <taxon>Pleosporales</taxon>
        <taxon>Pleosporales incertae sedis</taxon>
        <taxon>Massariosphaeria</taxon>
    </lineage>
</organism>